<dbReference type="EMBL" id="SCWF01000001">
    <property type="protein sequence ID" value="TDM15736.1"/>
    <property type="molecule type" value="Genomic_DNA"/>
</dbReference>
<proteinExistence type="inferred from homology"/>
<evidence type="ECO:0000256" key="9">
    <source>
        <dbReference type="PIRNR" id="PIRNR000077"/>
    </source>
</evidence>
<evidence type="ECO:0000256" key="1">
    <source>
        <dbReference type="ARBA" id="ARBA00008987"/>
    </source>
</evidence>
<dbReference type="PROSITE" id="PS51352">
    <property type="entry name" value="THIOREDOXIN_2"/>
    <property type="match status" value="1"/>
</dbReference>
<dbReference type="RefSeq" id="WP_133450936.1">
    <property type="nucleotide sequence ID" value="NZ_CP128470.1"/>
</dbReference>
<keyword evidence="5 11" id="KW-1015">Disulfide bond</keyword>
<comment type="caution">
    <text evidence="13">The sequence shown here is derived from an EMBL/GenBank/DDBJ whole genome shotgun (WGS) entry which is preliminary data.</text>
</comment>
<evidence type="ECO:0000256" key="10">
    <source>
        <dbReference type="PIRSR" id="PIRSR000077-1"/>
    </source>
</evidence>
<feature type="domain" description="Thioredoxin" evidence="12">
    <location>
        <begin position="1"/>
        <end position="104"/>
    </location>
</feature>
<dbReference type="CDD" id="cd02947">
    <property type="entry name" value="TRX_family"/>
    <property type="match status" value="1"/>
</dbReference>
<evidence type="ECO:0000313" key="14">
    <source>
        <dbReference type="Proteomes" id="UP000294843"/>
    </source>
</evidence>
<feature type="active site" description="Nucleophile" evidence="10">
    <location>
        <position position="29"/>
    </location>
</feature>
<keyword evidence="6 11" id="KW-0676">Redox-active center</keyword>
<dbReference type="FunFam" id="3.40.30.10:FF:000001">
    <property type="entry name" value="Thioredoxin"/>
    <property type="match status" value="1"/>
</dbReference>
<organism evidence="13 14">
    <name type="scientific">Macrococcus bovicus</name>
    <dbReference type="NCBI Taxonomy" id="69968"/>
    <lineage>
        <taxon>Bacteria</taxon>
        <taxon>Bacillati</taxon>
        <taxon>Bacillota</taxon>
        <taxon>Bacilli</taxon>
        <taxon>Bacillales</taxon>
        <taxon>Staphylococcaceae</taxon>
        <taxon>Macrococcus</taxon>
    </lineage>
</organism>
<keyword evidence="3" id="KW-0813">Transport</keyword>
<feature type="site" description="Deprotonates C-terminal active site Cys" evidence="10">
    <location>
        <position position="23"/>
    </location>
</feature>
<reference evidence="13 14" key="1">
    <citation type="submission" date="2019-01" db="EMBL/GenBank/DDBJ databases">
        <title>Draft genome sequences of the type strains of six Macrococcus species.</title>
        <authorList>
            <person name="Mazhar S."/>
            <person name="Altermann E."/>
            <person name="Hill C."/>
            <person name="Mcauliffe O."/>
        </authorList>
    </citation>
    <scope>NUCLEOTIDE SEQUENCE [LARGE SCALE GENOMIC DNA]</scope>
    <source>
        <strain evidence="13 14">ATCC 51825</strain>
    </source>
</reference>
<feature type="site" description="Contributes to redox potential value" evidence="10">
    <location>
        <position position="31"/>
    </location>
</feature>
<dbReference type="Gene3D" id="3.40.30.10">
    <property type="entry name" value="Glutaredoxin"/>
    <property type="match status" value="1"/>
</dbReference>
<feature type="site" description="Contributes to redox potential value" evidence="10">
    <location>
        <position position="30"/>
    </location>
</feature>
<dbReference type="PANTHER" id="PTHR45663:SF11">
    <property type="entry name" value="GEO12009P1"/>
    <property type="match status" value="1"/>
</dbReference>
<dbReference type="GO" id="GO:0045454">
    <property type="term" value="P:cell redox homeostasis"/>
    <property type="evidence" value="ECO:0007669"/>
    <property type="project" value="TreeGrafter"/>
</dbReference>
<dbReference type="PANTHER" id="PTHR45663">
    <property type="entry name" value="GEO12009P1"/>
    <property type="match status" value="1"/>
</dbReference>
<evidence type="ECO:0000256" key="3">
    <source>
        <dbReference type="ARBA" id="ARBA00022448"/>
    </source>
</evidence>
<evidence type="ECO:0000256" key="5">
    <source>
        <dbReference type="ARBA" id="ARBA00023157"/>
    </source>
</evidence>
<sequence length="104" mass="11378">MALINATDANFDEQIKEGVTLVDFWAPWCGPCKMIAPVLEDLAGDVDGKADIVKVNVDDNQATAAKFEVMSIPTLIVFKDGQAVDKVVGFQPKEQLQSVLEKHF</sequence>
<evidence type="ECO:0000256" key="7">
    <source>
        <dbReference type="ARBA" id="ARBA00025303"/>
    </source>
</evidence>
<keyword evidence="4" id="KW-0249">Electron transport</keyword>
<dbReference type="InterPro" id="IPR005746">
    <property type="entry name" value="Thioredoxin"/>
</dbReference>
<dbReference type="PRINTS" id="PR00421">
    <property type="entry name" value="THIOREDOXIN"/>
</dbReference>
<dbReference type="InterPro" id="IPR017937">
    <property type="entry name" value="Thioredoxin_CS"/>
</dbReference>
<evidence type="ECO:0000256" key="8">
    <source>
        <dbReference type="NCBIfam" id="TIGR01068"/>
    </source>
</evidence>
<dbReference type="OrthoDB" id="9790390at2"/>
<evidence type="ECO:0000256" key="4">
    <source>
        <dbReference type="ARBA" id="ARBA00022982"/>
    </source>
</evidence>
<evidence type="ECO:0000256" key="6">
    <source>
        <dbReference type="ARBA" id="ARBA00023284"/>
    </source>
</evidence>
<feature type="disulfide bond" description="Redox-active" evidence="11">
    <location>
        <begin position="29"/>
        <end position="32"/>
    </location>
</feature>
<evidence type="ECO:0000256" key="11">
    <source>
        <dbReference type="PIRSR" id="PIRSR000077-4"/>
    </source>
</evidence>
<name>A0A4R6C3V1_9STAP</name>
<dbReference type="SUPFAM" id="SSF52833">
    <property type="entry name" value="Thioredoxin-like"/>
    <property type="match status" value="1"/>
</dbReference>
<dbReference type="PIRSF" id="PIRSF000077">
    <property type="entry name" value="Thioredoxin"/>
    <property type="match status" value="1"/>
</dbReference>
<dbReference type="NCBIfam" id="TIGR01068">
    <property type="entry name" value="thioredoxin"/>
    <property type="match status" value="1"/>
</dbReference>
<dbReference type="GO" id="GO:0005829">
    <property type="term" value="C:cytosol"/>
    <property type="evidence" value="ECO:0007669"/>
    <property type="project" value="TreeGrafter"/>
</dbReference>
<comment type="similarity">
    <text evidence="1 9">Belongs to the thioredoxin family.</text>
</comment>
<keyword evidence="14" id="KW-1185">Reference proteome</keyword>
<dbReference type="Pfam" id="PF00085">
    <property type="entry name" value="Thioredoxin"/>
    <property type="match status" value="1"/>
</dbReference>
<dbReference type="Proteomes" id="UP000294843">
    <property type="component" value="Unassembled WGS sequence"/>
</dbReference>
<gene>
    <name evidence="13" type="primary">trxA</name>
    <name evidence="13" type="ORF">ERX55_02185</name>
</gene>
<evidence type="ECO:0000256" key="2">
    <source>
        <dbReference type="ARBA" id="ARBA00020570"/>
    </source>
</evidence>
<dbReference type="PROSITE" id="PS00194">
    <property type="entry name" value="THIOREDOXIN_1"/>
    <property type="match status" value="1"/>
</dbReference>
<evidence type="ECO:0000313" key="13">
    <source>
        <dbReference type="EMBL" id="TDM15736.1"/>
    </source>
</evidence>
<protein>
    <recommendedName>
        <fullName evidence="2 8">Thioredoxin</fullName>
    </recommendedName>
</protein>
<comment type="function">
    <text evidence="7">Component of the thioredoxin-thioredoxin reductase system. Participates in various redox reactions through the reversible oxidation of its active center dithiol to a disulfide and catalyzes dithiol-disulfide exchange reactions.</text>
</comment>
<dbReference type="AlphaFoldDB" id="A0A4R6C3V1"/>
<accession>A0A4R6C3V1</accession>
<dbReference type="InterPro" id="IPR036249">
    <property type="entry name" value="Thioredoxin-like_sf"/>
</dbReference>
<dbReference type="GO" id="GO:0015035">
    <property type="term" value="F:protein-disulfide reductase activity"/>
    <property type="evidence" value="ECO:0007669"/>
    <property type="project" value="UniProtKB-UniRule"/>
</dbReference>
<dbReference type="InterPro" id="IPR013766">
    <property type="entry name" value="Thioredoxin_domain"/>
</dbReference>
<evidence type="ECO:0000259" key="12">
    <source>
        <dbReference type="PROSITE" id="PS51352"/>
    </source>
</evidence>
<feature type="active site" description="Nucleophile" evidence="10">
    <location>
        <position position="32"/>
    </location>
</feature>